<evidence type="ECO:0000256" key="10">
    <source>
        <dbReference type="ARBA" id="ARBA00052810"/>
    </source>
</evidence>
<dbReference type="EMBL" id="LN609529">
    <property type="protein sequence ID" value="CEF69853.1"/>
    <property type="molecule type" value="Genomic_DNA"/>
</dbReference>
<keyword evidence="8" id="KW-0496">Mitochondrion</keyword>
<accession>A0A090LJH2</accession>
<sequence>MHFSKSIFSNQHFKLAVLGGGSGGLSIGSYFSKLLPKGNVVIIEPNTSHYYQPGFTLVGSGIKKLELFRRDEKSLIPSNAKWIQDKAEDVIPSKNKIETSNNGTITYDFLVIATGCQTRFDKIEGAQEGLDSDKSIVSIYLPKYAEKTFEKMKKFDGGNALFTYPITPIKCAGAPQKICYLFEDYQRKHGKQFGTVVMYNTILGKVFGVEKYANRLMKHIKERGIILHTRRNLTKVDPLTNVATFELLDDNGKPTGKFVEEDFEYLHIGAPCSPADVMLKSAKSNENLVDSNGWVDVDKFTLQSKKYSNVFGLGDAINSPNAKTAAAISSQCKILKSNIESMMNGKDLKEKYSGYGSCPLLISYDKGILAEFDYNGPVETLPIDQSKPSYLNYALKVHMMPPLYWNGLVKGIWDGPCQIRKLLHLGMCRE</sequence>
<dbReference type="OrthoDB" id="5376590at2759"/>
<dbReference type="WormBase" id="SRAE_2000449900">
    <property type="protein sequence ID" value="SRP04571"/>
    <property type="gene ID" value="WBGene00264731"/>
</dbReference>
<keyword evidence="19" id="KW-1185">Reference proteome</keyword>
<comment type="subcellular location">
    <subcellularLocation>
        <location evidence="2">Mitochondrion</location>
    </subcellularLocation>
</comment>
<organism evidence="18">
    <name type="scientific">Strongyloides ratti</name>
    <name type="common">Parasitic roundworm</name>
    <dbReference type="NCBI Taxonomy" id="34506"/>
    <lineage>
        <taxon>Eukaryota</taxon>
        <taxon>Metazoa</taxon>
        <taxon>Ecdysozoa</taxon>
        <taxon>Nematoda</taxon>
        <taxon>Chromadorea</taxon>
        <taxon>Rhabditida</taxon>
        <taxon>Tylenchina</taxon>
        <taxon>Panagrolaimomorpha</taxon>
        <taxon>Strongyloidoidea</taxon>
        <taxon>Strongyloididae</taxon>
        <taxon>Strongyloides</taxon>
    </lineage>
</organism>
<evidence type="ECO:0000256" key="8">
    <source>
        <dbReference type="ARBA" id="ARBA00023128"/>
    </source>
</evidence>
<evidence type="ECO:0000256" key="2">
    <source>
        <dbReference type="ARBA" id="ARBA00004173"/>
    </source>
</evidence>
<dbReference type="FunFam" id="3.50.50.60:FF:000034">
    <property type="entry name" value="sulfide:quinone oxidoreductase, mitochondrial"/>
    <property type="match status" value="1"/>
</dbReference>
<evidence type="ECO:0000313" key="18">
    <source>
        <dbReference type="EMBL" id="CEF69853.1"/>
    </source>
</evidence>
<dbReference type="AlphaFoldDB" id="A0A090LJH2"/>
<dbReference type="GO" id="GO:0071949">
    <property type="term" value="F:FAD binding"/>
    <property type="evidence" value="ECO:0007669"/>
    <property type="project" value="TreeGrafter"/>
</dbReference>
<keyword evidence="7" id="KW-0560">Oxidoreductase</keyword>
<dbReference type="SUPFAM" id="SSF51905">
    <property type="entry name" value="FAD/NAD(P)-binding domain"/>
    <property type="match status" value="2"/>
</dbReference>
<evidence type="ECO:0000313" key="22">
    <source>
        <dbReference type="WormBase" id="SRAE_2000449900"/>
    </source>
</evidence>
<evidence type="ECO:0000313" key="19">
    <source>
        <dbReference type="Proteomes" id="UP000035682"/>
    </source>
</evidence>
<comment type="similarity">
    <text evidence="13">Belongs to the SQRD family.</text>
</comment>
<dbReference type="PANTHER" id="PTHR10632:SF2">
    <property type="entry name" value="SULFIDE:QUINONE OXIDOREDUCTASE, MITOCHONDRIAL"/>
    <property type="match status" value="1"/>
</dbReference>
<evidence type="ECO:0000313" key="21">
    <source>
        <dbReference type="WBParaSite" id="SRAE_2000449900.2"/>
    </source>
</evidence>
<reference evidence="18 19" key="1">
    <citation type="submission" date="2014-09" db="EMBL/GenBank/DDBJ databases">
        <authorList>
            <person name="Martin A.A."/>
        </authorList>
    </citation>
    <scope>NUCLEOTIDE SEQUENCE</scope>
    <source>
        <strain evidence="19 21">ED321</strain>
        <strain evidence="18">ED321 Heterogonic</strain>
    </source>
</reference>
<dbReference type="EC" id="1.8.5.8" evidence="14"/>
<comment type="cofactor">
    <cofactor evidence="1">
        <name>FAD</name>
        <dbReference type="ChEBI" id="CHEBI:57692"/>
    </cofactor>
</comment>
<dbReference type="InterPro" id="IPR015904">
    <property type="entry name" value="Sulphide_quinone_reductase"/>
</dbReference>
<name>A0A090LJH2_STRRB</name>
<comment type="catalytic activity">
    <reaction evidence="11">
        <text>a quinone + hydrogen sulfide + glutathione + H(+) = S-sulfanylglutathione + a quinol</text>
        <dbReference type="Rhea" id="RHEA:55156"/>
        <dbReference type="ChEBI" id="CHEBI:15378"/>
        <dbReference type="ChEBI" id="CHEBI:24646"/>
        <dbReference type="ChEBI" id="CHEBI:29919"/>
        <dbReference type="ChEBI" id="CHEBI:57925"/>
        <dbReference type="ChEBI" id="CHEBI:58905"/>
        <dbReference type="ChEBI" id="CHEBI:132124"/>
        <dbReference type="EC" id="1.8.5.8"/>
    </reaction>
    <physiologicalReaction direction="left-to-right" evidence="11">
        <dbReference type="Rhea" id="RHEA:55157"/>
    </physiologicalReaction>
</comment>
<evidence type="ECO:0000256" key="12">
    <source>
        <dbReference type="ARBA" id="ARBA00059167"/>
    </source>
</evidence>
<evidence type="ECO:0000256" key="1">
    <source>
        <dbReference type="ARBA" id="ARBA00001974"/>
    </source>
</evidence>
<evidence type="ECO:0000256" key="15">
    <source>
        <dbReference type="ARBA" id="ARBA00070160"/>
    </source>
</evidence>
<dbReference type="Pfam" id="PF07992">
    <property type="entry name" value="Pyr_redox_2"/>
    <property type="match status" value="1"/>
</dbReference>
<dbReference type="eggNOG" id="KOG3851">
    <property type="taxonomic scope" value="Eukaryota"/>
</dbReference>
<dbReference type="CTD" id="36382224"/>
<dbReference type="GO" id="GO:0005739">
    <property type="term" value="C:mitochondrion"/>
    <property type="evidence" value="ECO:0007669"/>
    <property type="project" value="UniProtKB-SubCell"/>
</dbReference>
<keyword evidence="3" id="KW-0285">Flavoprotein</keyword>
<dbReference type="InterPro" id="IPR023753">
    <property type="entry name" value="FAD/NAD-binding_dom"/>
</dbReference>
<dbReference type="WBParaSite" id="SRAE_2000449900.1">
    <property type="protein sequence ID" value="SRAE_2000449900.1"/>
    <property type="gene ID" value="WBGene00264731"/>
</dbReference>
<feature type="domain" description="FAD/NAD(P)-binding" evidence="17">
    <location>
        <begin position="13"/>
        <end position="129"/>
    </location>
</feature>
<comment type="function">
    <text evidence="12">Catalyzes the oxidation of hydrogen sulfide with the help of a quinone, such as ubiquinone-10, giving rise to thiosulfate and ultimately to sulfane (molecular sulfur) atoms. Requires an additional electron acceptor; can use sulfite, sulfide or cyanide (in vitro). It is believed the in vivo electron acceptor is glutathione.</text>
</comment>
<comment type="catalytic activity">
    <reaction evidence="9">
        <text>ubiquinone-10 + hydrogen sulfide + sulfite + 2 H(+) = ubiquinol-10 + thiosulfate</text>
        <dbReference type="Rhea" id="RHEA:38359"/>
        <dbReference type="ChEBI" id="CHEBI:15378"/>
        <dbReference type="ChEBI" id="CHEBI:17359"/>
        <dbReference type="ChEBI" id="CHEBI:29919"/>
        <dbReference type="ChEBI" id="CHEBI:33542"/>
        <dbReference type="ChEBI" id="CHEBI:46245"/>
        <dbReference type="ChEBI" id="CHEBI:64183"/>
    </reaction>
    <physiologicalReaction direction="left-to-right" evidence="9">
        <dbReference type="Rhea" id="RHEA:38360"/>
    </physiologicalReaction>
</comment>
<dbReference type="OMA" id="YKPAFMY"/>
<evidence type="ECO:0000256" key="13">
    <source>
        <dbReference type="ARBA" id="ARBA00060891"/>
    </source>
</evidence>
<keyword evidence="6" id="KW-0809">Transit peptide</keyword>
<evidence type="ECO:0000256" key="14">
    <source>
        <dbReference type="ARBA" id="ARBA00066447"/>
    </source>
</evidence>
<dbReference type="GO" id="GO:0048038">
    <property type="term" value="F:quinone binding"/>
    <property type="evidence" value="ECO:0007669"/>
    <property type="project" value="UniProtKB-KW"/>
</dbReference>
<dbReference type="Gene3D" id="3.50.50.60">
    <property type="entry name" value="FAD/NAD(P)-binding domain"/>
    <property type="match status" value="2"/>
</dbReference>
<dbReference type="PANTHER" id="PTHR10632">
    <property type="entry name" value="SULFIDE:QUINONE OXIDOREDUCTASE"/>
    <property type="match status" value="1"/>
</dbReference>
<evidence type="ECO:0000313" key="20">
    <source>
        <dbReference type="WBParaSite" id="SRAE_2000449900.1"/>
    </source>
</evidence>
<evidence type="ECO:0000256" key="16">
    <source>
        <dbReference type="ARBA" id="ARBA00082958"/>
    </source>
</evidence>
<evidence type="ECO:0000256" key="6">
    <source>
        <dbReference type="ARBA" id="ARBA00022946"/>
    </source>
</evidence>
<dbReference type="STRING" id="34506.A0A090LJH2"/>
<evidence type="ECO:0000256" key="7">
    <source>
        <dbReference type="ARBA" id="ARBA00023002"/>
    </source>
</evidence>
<reference evidence="20" key="2">
    <citation type="submission" date="2020-12" db="UniProtKB">
        <authorList>
            <consortium name="WormBaseParasite"/>
        </authorList>
    </citation>
    <scope>IDENTIFICATION</scope>
</reference>
<evidence type="ECO:0000259" key="17">
    <source>
        <dbReference type="Pfam" id="PF07992"/>
    </source>
</evidence>
<gene>
    <name evidence="18 20 21 22" type="ORF">SRAE_2000449900</name>
</gene>
<dbReference type="Proteomes" id="UP000035682">
    <property type="component" value="Unplaced"/>
</dbReference>
<dbReference type="GO" id="GO:0070221">
    <property type="term" value="P:sulfide oxidation, using sulfide:quinone oxidoreductase"/>
    <property type="evidence" value="ECO:0007669"/>
    <property type="project" value="TreeGrafter"/>
</dbReference>
<dbReference type="InterPro" id="IPR036188">
    <property type="entry name" value="FAD/NAD-bd_sf"/>
</dbReference>
<keyword evidence="5" id="KW-0274">FAD</keyword>
<comment type="catalytic activity">
    <reaction evidence="10">
        <text>ubiquinone-10 + hydrogen sulfide + glutathione + H(+) = S-sulfanylglutathione + ubiquinol-10</text>
        <dbReference type="Rhea" id="RHEA:62608"/>
        <dbReference type="ChEBI" id="CHEBI:15378"/>
        <dbReference type="ChEBI" id="CHEBI:29919"/>
        <dbReference type="ChEBI" id="CHEBI:46245"/>
        <dbReference type="ChEBI" id="CHEBI:57925"/>
        <dbReference type="ChEBI" id="CHEBI:58905"/>
        <dbReference type="ChEBI" id="CHEBI:64183"/>
    </reaction>
    <physiologicalReaction direction="left-to-right" evidence="10">
        <dbReference type="Rhea" id="RHEA:62609"/>
    </physiologicalReaction>
</comment>
<dbReference type="GO" id="GO:0106436">
    <property type="term" value="F:glutathione-dependent sulfide quinone oxidoreductase activity"/>
    <property type="evidence" value="ECO:0007669"/>
    <property type="project" value="UniProtKB-EC"/>
</dbReference>
<evidence type="ECO:0000256" key="9">
    <source>
        <dbReference type="ARBA" id="ARBA00051038"/>
    </source>
</evidence>
<dbReference type="RefSeq" id="XP_024509052.1">
    <property type="nucleotide sequence ID" value="XM_024643377.1"/>
</dbReference>
<dbReference type="GeneID" id="36382224"/>
<evidence type="ECO:0000256" key="3">
    <source>
        <dbReference type="ARBA" id="ARBA00022630"/>
    </source>
</evidence>
<evidence type="ECO:0000256" key="4">
    <source>
        <dbReference type="ARBA" id="ARBA00022719"/>
    </source>
</evidence>
<proteinExistence type="inferred from homology"/>
<evidence type="ECO:0000256" key="5">
    <source>
        <dbReference type="ARBA" id="ARBA00022827"/>
    </source>
</evidence>
<protein>
    <recommendedName>
        <fullName evidence="15">Sulfide:quinone oxidoreductase, mitochondrial</fullName>
        <ecNumber evidence="14">1.8.5.8</ecNumber>
    </recommendedName>
    <alternativeName>
        <fullName evidence="16">Sulfide quinone oxidoreductase</fullName>
    </alternativeName>
</protein>
<evidence type="ECO:0000256" key="11">
    <source>
        <dbReference type="ARBA" id="ARBA00052986"/>
    </source>
</evidence>
<keyword evidence="4" id="KW-0874">Quinone</keyword>
<dbReference type="WBParaSite" id="SRAE_2000449900.2">
    <property type="protein sequence ID" value="SRAE_2000449900.2"/>
    <property type="gene ID" value="WBGene00264731"/>
</dbReference>
<dbReference type="GO" id="GO:0070224">
    <property type="term" value="F:sulfide:quinone oxidoreductase activity"/>
    <property type="evidence" value="ECO:0007669"/>
    <property type="project" value="TreeGrafter"/>
</dbReference>